<dbReference type="Pfam" id="PF20455">
    <property type="entry name" value="DUF6708"/>
    <property type="match status" value="1"/>
</dbReference>
<feature type="domain" description="DUF6708" evidence="2">
    <location>
        <begin position="110"/>
        <end position="293"/>
    </location>
</feature>
<gene>
    <name evidence="3" type="ORF">GTH24_05790</name>
</gene>
<keyword evidence="1" id="KW-0472">Membrane</keyword>
<protein>
    <recommendedName>
        <fullName evidence="2">DUF6708 domain-containing protein</fullName>
    </recommendedName>
</protein>
<organism evidence="3 4">
    <name type="scientific">Proteus vulgaris</name>
    <dbReference type="NCBI Taxonomy" id="585"/>
    <lineage>
        <taxon>Bacteria</taxon>
        <taxon>Pseudomonadati</taxon>
        <taxon>Pseudomonadota</taxon>
        <taxon>Gammaproteobacteria</taxon>
        <taxon>Enterobacterales</taxon>
        <taxon>Morganellaceae</taxon>
        <taxon>Proteus</taxon>
    </lineage>
</organism>
<evidence type="ECO:0000256" key="1">
    <source>
        <dbReference type="SAM" id="Phobius"/>
    </source>
</evidence>
<dbReference type="InterPro" id="IPR046554">
    <property type="entry name" value="DUF6708"/>
</dbReference>
<dbReference type="EMBL" id="CP047344">
    <property type="protein sequence ID" value="QIF93428.1"/>
    <property type="molecule type" value="Genomic_DNA"/>
</dbReference>
<accession>A0A6G6SFD4</accession>
<keyword evidence="1" id="KW-1133">Transmembrane helix</keyword>
<dbReference type="RefSeq" id="WP_164526058.1">
    <property type="nucleotide sequence ID" value="NZ_CP047344.1"/>
</dbReference>
<feature type="transmembrane region" description="Helical" evidence="1">
    <location>
        <begin position="64"/>
        <end position="89"/>
    </location>
</feature>
<keyword evidence="4" id="KW-1185">Reference proteome</keyword>
<keyword evidence="1" id="KW-0812">Transmembrane</keyword>
<feature type="transmembrane region" description="Helical" evidence="1">
    <location>
        <begin position="255"/>
        <end position="274"/>
    </location>
</feature>
<proteinExistence type="predicted"/>
<dbReference type="Proteomes" id="UP000503287">
    <property type="component" value="Chromosome"/>
</dbReference>
<sequence length="315" mass="36790">MDSYGLLQKFKLNRPLNNDEIAGKLDQNSRIDLDNKELIPDVKVIAINSHYLEMVDKYYSSKGFVSLFSSLGTVAFLGSALWVILYFIFFKQFTKENIASTIITGSLLLAMGLFMFYLLKTEWFAWTHYPIRFDRKNQTVYAFRTDGSIITVPWAKVFFTTGLDYAKSMKNDYYISGHVIADDNKTIIDTFCLPASTGNFELLKYHWEFIRRYMEEGPENIIQQVEFCLPIANKKESYGFTFFYVSTLFKGMLKILMPLMSPIIFIISIPRYIAILTSRRPIWPEEIEEQCKIDPNDPYILNEKTNPKDLWKGFY</sequence>
<dbReference type="AlphaFoldDB" id="A0A6G6SFD4"/>
<name>A0A6G6SFD4_PROVU</name>
<evidence type="ECO:0000313" key="4">
    <source>
        <dbReference type="Proteomes" id="UP000503287"/>
    </source>
</evidence>
<reference evidence="3 4" key="1">
    <citation type="submission" date="2020-01" db="EMBL/GenBank/DDBJ databases">
        <title>The genomic epidemiology of tigecycline resistance gene tet(X) variants in a swine farm in China.</title>
        <authorList>
            <person name="Peng K."/>
            <person name="Li R."/>
        </authorList>
    </citation>
    <scope>NUCLEOTIDE SEQUENCE [LARGE SCALE GENOMIC DNA]</scope>
    <source>
        <strain evidence="3 4">ZN3</strain>
    </source>
</reference>
<evidence type="ECO:0000259" key="2">
    <source>
        <dbReference type="Pfam" id="PF20455"/>
    </source>
</evidence>
<feature type="transmembrane region" description="Helical" evidence="1">
    <location>
        <begin position="101"/>
        <end position="119"/>
    </location>
</feature>
<evidence type="ECO:0000313" key="3">
    <source>
        <dbReference type="EMBL" id="QIF93428.1"/>
    </source>
</evidence>